<evidence type="ECO:0000256" key="1">
    <source>
        <dbReference type="ARBA" id="ARBA00004141"/>
    </source>
</evidence>
<dbReference type="STRING" id="2903.R1EHS9"/>
<dbReference type="Proteomes" id="UP000013827">
    <property type="component" value="Unassembled WGS sequence"/>
</dbReference>
<reference evidence="7" key="1">
    <citation type="journal article" date="2013" name="Nature">
        <title>Pan genome of the phytoplankton Emiliania underpins its global distribution.</title>
        <authorList>
            <person name="Read B.A."/>
            <person name="Kegel J."/>
            <person name="Klute M.J."/>
            <person name="Kuo A."/>
            <person name="Lefebvre S.C."/>
            <person name="Maumus F."/>
            <person name="Mayer C."/>
            <person name="Miller J."/>
            <person name="Monier A."/>
            <person name="Salamov A."/>
            <person name="Young J."/>
            <person name="Aguilar M."/>
            <person name="Claverie J.M."/>
            <person name="Frickenhaus S."/>
            <person name="Gonzalez K."/>
            <person name="Herman E.K."/>
            <person name="Lin Y.C."/>
            <person name="Napier J."/>
            <person name="Ogata H."/>
            <person name="Sarno A.F."/>
            <person name="Shmutz J."/>
            <person name="Schroeder D."/>
            <person name="de Vargas C."/>
            <person name="Verret F."/>
            <person name="von Dassow P."/>
            <person name="Valentin K."/>
            <person name="Van de Peer Y."/>
            <person name="Wheeler G."/>
            <person name="Dacks J.B."/>
            <person name="Delwiche C.F."/>
            <person name="Dyhrman S.T."/>
            <person name="Glockner G."/>
            <person name="John U."/>
            <person name="Richards T."/>
            <person name="Worden A.Z."/>
            <person name="Zhang X."/>
            <person name="Grigoriev I.V."/>
            <person name="Allen A.E."/>
            <person name="Bidle K."/>
            <person name="Borodovsky M."/>
            <person name="Bowler C."/>
            <person name="Brownlee C."/>
            <person name="Cock J.M."/>
            <person name="Elias M."/>
            <person name="Gladyshev V.N."/>
            <person name="Groth M."/>
            <person name="Guda C."/>
            <person name="Hadaegh A."/>
            <person name="Iglesias-Rodriguez M.D."/>
            <person name="Jenkins J."/>
            <person name="Jones B.M."/>
            <person name="Lawson T."/>
            <person name="Leese F."/>
            <person name="Lindquist E."/>
            <person name="Lobanov A."/>
            <person name="Lomsadze A."/>
            <person name="Malik S.B."/>
            <person name="Marsh M.E."/>
            <person name="Mackinder L."/>
            <person name="Mock T."/>
            <person name="Mueller-Roeber B."/>
            <person name="Pagarete A."/>
            <person name="Parker M."/>
            <person name="Probert I."/>
            <person name="Quesneville H."/>
            <person name="Raines C."/>
            <person name="Rensing S.A."/>
            <person name="Riano-Pachon D.M."/>
            <person name="Richier S."/>
            <person name="Rokitta S."/>
            <person name="Shiraiwa Y."/>
            <person name="Soanes D.M."/>
            <person name="van der Giezen M."/>
            <person name="Wahlund T.M."/>
            <person name="Williams B."/>
            <person name="Wilson W."/>
            <person name="Wolfe G."/>
            <person name="Wurch L.L."/>
        </authorList>
    </citation>
    <scope>NUCLEOTIDE SEQUENCE</scope>
</reference>
<dbReference type="SUPFAM" id="SSF90123">
    <property type="entry name" value="ABC transporter transmembrane region"/>
    <property type="match status" value="1"/>
</dbReference>
<dbReference type="eggNOG" id="KOG0058">
    <property type="taxonomic scope" value="Eukaryota"/>
</dbReference>
<accession>A0A0D3JG71</accession>
<dbReference type="GO" id="GO:0015421">
    <property type="term" value="F:ABC-type oligopeptide transporter activity"/>
    <property type="evidence" value="ECO:0007669"/>
    <property type="project" value="TreeGrafter"/>
</dbReference>
<dbReference type="PANTHER" id="PTHR43394:SF1">
    <property type="entry name" value="ATP-BINDING CASSETTE SUB-FAMILY B MEMBER 10, MITOCHONDRIAL"/>
    <property type="match status" value="1"/>
</dbReference>
<protein>
    <recommendedName>
        <fullName evidence="5">ABC transmembrane type-1 domain-containing protein</fullName>
    </recommendedName>
</protein>
<dbReference type="RefSeq" id="XP_005774935.1">
    <property type="nucleotide sequence ID" value="XM_005774878.1"/>
</dbReference>
<keyword evidence="3" id="KW-1133">Transmembrane helix</keyword>
<dbReference type="GO" id="GO:0090374">
    <property type="term" value="P:oligopeptide export from mitochondrion"/>
    <property type="evidence" value="ECO:0007669"/>
    <property type="project" value="TreeGrafter"/>
</dbReference>
<keyword evidence="7" id="KW-1185">Reference proteome</keyword>
<dbReference type="EnsemblProtists" id="EOD22506">
    <property type="protein sequence ID" value="EOD22506"/>
    <property type="gene ID" value="EMIHUDRAFT_240286"/>
</dbReference>
<dbReference type="AlphaFoldDB" id="A0A0D3JG71"/>
<dbReference type="Gene3D" id="1.20.1560.10">
    <property type="entry name" value="ABC transporter type 1, transmembrane domain"/>
    <property type="match status" value="1"/>
</dbReference>
<dbReference type="InterPro" id="IPR039421">
    <property type="entry name" value="Type_1_exporter"/>
</dbReference>
<comment type="subcellular location">
    <subcellularLocation>
        <location evidence="1">Membrane</location>
        <topology evidence="1">Multi-pass membrane protein</topology>
    </subcellularLocation>
</comment>
<reference evidence="6" key="2">
    <citation type="submission" date="2024-10" db="UniProtKB">
        <authorList>
            <consortium name="EnsemblProtists"/>
        </authorList>
    </citation>
    <scope>IDENTIFICATION</scope>
</reference>
<dbReference type="GeneID" id="17268052"/>
<dbReference type="PANTHER" id="PTHR43394">
    <property type="entry name" value="ATP-DEPENDENT PERMEASE MDL1, MITOCHONDRIAL"/>
    <property type="match status" value="1"/>
</dbReference>
<dbReference type="InterPro" id="IPR011527">
    <property type="entry name" value="ABC1_TM_dom"/>
</dbReference>
<dbReference type="InterPro" id="IPR036640">
    <property type="entry name" value="ABC1_TM_sf"/>
</dbReference>
<dbReference type="Pfam" id="PF00664">
    <property type="entry name" value="ABC_membrane"/>
    <property type="match status" value="1"/>
</dbReference>
<dbReference type="PROSITE" id="PS50929">
    <property type="entry name" value="ABC_TM1F"/>
    <property type="match status" value="1"/>
</dbReference>
<evidence type="ECO:0000256" key="2">
    <source>
        <dbReference type="ARBA" id="ARBA00022692"/>
    </source>
</evidence>
<organism evidence="6 7">
    <name type="scientific">Emiliania huxleyi (strain CCMP1516)</name>
    <dbReference type="NCBI Taxonomy" id="280463"/>
    <lineage>
        <taxon>Eukaryota</taxon>
        <taxon>Haptista</taxon>
        <taxon>Haptophyta</taxon>
        <taxon>Prymnesiophyceae</taxon>
        <taxon>Isochrysidales</taxon>
        <taxon>Noelaerhabdaceae</taxon>
        <taxon>Emiliania</taxon>
    </lineage>
</organism>
<proteinExistence type="predicted"/>
<dbReference type="HOGENOM" id="CLU_1771552_0_0_1"/>
<keyword evidence="2" id="KW-0812">Transmembrane</keyword>
<evidence type="ECO:0000313" key="7">
    <source>
        <dbReference type="Proteomes" id="UP000013827"/>
    </source>
</evidence>
<dbReference type="KEGG" id="ehx:EMIHUDRAFT_240286"/>
<keyword evidence="4" id="KW-0472">Membrane</keyword>
<name>A0A0D3JG71_EMIH1</name>
<evidence type="ECO:0000256" key="3">
    <source>
        <dbReference type="ARBA" id="ARBA00022989"/>
    </source>
</evidence>
<evidence type="ECO:0000259" key="5">
    <source>
        <dbReference type="PROSITE" id="PS50929"/>
    </source>
</evidence>
<sequence length="147" mass="15614">MPDIEPLSTADSAALVRSFLWPERWRLAGGFVLLTASSSISLVFPRVMGEVMDGCLSGGGSYIVNMAGESVSASLRSRAFSSLMLASTAFHDSAATGELLSRLSADAEALQRVVTTHALNGLRGATARWEAAGAPGWRRLFHALEEM</sequence>
<dbReference type="GO" id="GO:0005524">
    <property type="term" value="F:ATP binding"/>
    <property type="evidence" value="ECO:0007669"/>
    <property type="project" value="InterPro"/>
</dbReference>
<evidence type="ECO:0000313" key="6">
    <source>
        <dbReference type="EnsemblProtists" id="EOD22506"/>
    </source>
</evidence>
<dbReference type="GO" id="GO:0005743">
    <property type="term" value="C:mitochondrial inner membrane"/>
    <property type="evidence" value="ECO:0007669"/>
    <property type="project" value="TreeGrafter"/>
</dbReference>
<evidence type="ECO:0000256" key="4">
    <source>
        <dbReference type="ARBA" id="ARBA00023136"/>
    </source>
</evidence>
<feature type="domain" description="ABC transmembrane type-1" evidence="5">
    <location>
        <begin position="54"/>
        <end position="125"/>
    </location>
</feature>
<dbReference type="PaxDb" id="2903-EOD22506"/>